<evidence type="ECO:0000313" key="2">
    <source>
        <dbReference type="Proteomes" id="UP000887159"/>
    </source>
</evidence>
<comment type="caution">
    <text evidence="1">The sequence shown here is derived from an EMBL/GenBank/DDBJ whole genome shotgun (WGS) entry which is preliminary data.</text>
</comment>
<dbReference type="Proteomes" id="UP000887159">
    <property type="component" value="Unassembled WGS sequence"/>
</dbReference>
<evidence type="ECO:0000313" key="1">
    <source>
        <dbReference type="EMBL" id="GFX98292.1"/>
    </source>
</evidence>
<reference evidence="1" key="1">
    <citation type="submission" date="2020-08" db="EMBL/GenBank/DDBJ databases">
        <title>Multicomponent nature underlies the extraordinary mechanical properties of spider dragline silk.</title>
        <authorList>
            <person name="Kono N."/>
            <person name="Nakamura H."/>
            <person name="Mori M."/>
            <person name="Yoshida Y."/>
            <person name="Ohtoshi R."/>
            <person name="Malay A.D."/>
            <person name="Moran D.A.P."/>
            <person name="Tomita M."/>
            <person name="Numata K."/>
            <person name="Arakawa K."/>
        </authorList>
    </citation>
    <scope>NUCLEOTIDE SEQUENCE</scope>
</reference>
<protein>
    <submittedName>
        <fullName evidence="1">Uncharacterized protein</fullName>
    </submittedName>
</protein>
<name>A0A8X6S0F6_TRICX</name>
<organism evidence="1 2">
    <name type="scientific">Trichonephila clavipes</name>
    <name type="common">Golden silk orbweaver</name>
    <name type="synonym">Nephila clavipes</name>
    <dbReference type="NCBI Taxonomy" id="2585209"/>
    <lineage>
        <taxon>Eukaryota</taxon>
        <taxon>Metazoa</taxon>
        <taxon>Ecdysozoa</taxon>
        <taxon>Arthropoda</taxon>
        <taxon>Chelicerata</taxon>
        <taxon>Arachnida</taxon>
        <taxon>Araneae</taxon>
        <taxon>Araneomorphae</taxon>
        <taxon>Entelegynae</taxon>
        <taxon>Araneoidea</taxon>
        <taxon>Nephilidae</taxon>
        <taxon>Trichonephila</taxon>
    </lineage>
</organism>
<keyword evidence="2" id="KW-1185">Reference proteome</keyword>
<accession>A0A8X6S0F6</accession>
<sequence>MTLLSTYRTRPTTIHHHYSFSQKAAVDRVSVCDLKSCTFIYFRSLFVRVFDNVRYVHCLLLRIEGRKVRSAYLPFQTNASTLPITPRRSSSRDVGTSSYRYHTATYSPASVSANEPYHIRGEHVSSCVTCVRRL</sequence>
<gene>
    <name evidence="1" type="ORF">TNCV_4909351</name>
</gene>
<proteinExistence type="predicted"/>
<dbReference type="AlphaFoldDB" id="A0A8X6S0F6"/>
<dbReference type="EMBL" id="BMAU01021201">
    <property type="protein sequence ID" value="GFX98292.1"/>
    <property type="molecule type" value="Genomic_DNA"/>
</dbReference>